<sequence>MANAASFVCIQPCVHDPAVLSVHQNIHSYRSLRGWDGKGFVEESHPLFTLSVCVCLGVPEDGLSMVLDMLQQVVGSPAAAGESITHWCGGQERGTCHMVWQSGV</sequence>
<dbReference type="EMBL" id="HBJA01065827">
    <property type="protein sequence ID" value="CAE0812059.1"/>
    <property type="molecule type" value="Transcribed_RNA"/>
</dbReference>
<gene>
    <name evidence="1" type="ORF">EGYM00163_LOCUS23209</name>
</gene>
<reference evidence="1" key="1">
    <citation type="submission" date="2021-01" db="EMBL/GenBank/DDBJ databases">
        <authorList>
            <person name="Corre E."/>
            <person name="Pelletier E."/>
            <person name="Niang G."/>
            <person name="Scheremetjew M."/>
            <person name="Finn R."/>
            <person name="Kale V."/>
            <person name="Holt S."/>
            <person name="Cochrane G."/>
            <person name="Meng A."/>
            <person name="Brown T."/>
            <person name="Cohen L."/>
        </authorList>
    </citation>
    <scope>NUCLEOTIDE SEQUENCE</scope>
    <source>
        <strain evidence="1">CCMP1594</strain>
    </source>
</reference>
<accession>A0A7S4FRZ4</accession>
<evidence type="ECO:0000313" key="1">
    <source>
        <dbReference type="EMBL" id="CAE0812059.1"/>
    </source>
</evidence>
<proteinExistence type="predicted"/>
<name>A0A7S4FRZ4_9EUGL</name>
<organism evidence="1">
    <name type="scientific">Eutreptiella gymnastica</name>
    <dbReference type="NCBI Taxonomy" id="73025"/>
    <lineage>
        <taxon>Eukaryota</taxon>
        <taxon>Discoba</taxon>
        <taxon>Euglenozoa</taxon>
        <taxon>Euglenida</taxon>
        <taxon>Spirocuta</taxon>
        <taxon>Euglenophyceae</taxon>
        <taxon>Eutreptiales</taxon>
        <taxon>Eutreptiaceae</taxon>
        <taxon>Eutreptiella</taxon>
    </lineage>
</organism>
<protein>
    <submittedName>
        <fullName evidence="1">Uncharacterized protein</fullName>
    </submittedName>
</protein>
<dbReference type="AlphaFoldDB" id="A0A7S4FRZ4"/>